<name>A0A6J7D3Q4_9ZZZZ</name>
<evidence type="ECO:0000259" key="9">
    <source>
        <dbReference type="PROSITE" id="PS50893"/>
    </source>
</evidence>
<dbReference type="Gene3D" id="3.40.50.300">
    <property type="entry name" value="P-loop containing nucleotide triphosphate hydrolases"/>
    <property type="match status" value="2"/>
</dbReference>
<organism evidence="10">
    <name type="scientific">freshwater metagenome</name>
    <dbReference type="NCBI Taxonomy" id="449393"/>
    <lineage>
        <taxon>unclassified sequences</taxon>
        <taxon>metagenomes</taxon>
        <taxon>ecological metagenomes</taxon>
    </lineage>
</organism>
<feature type="domain" description="ABC transporter" evidence="9">
    <location>
        <begin position="256"/>
        <end position="500"/>
    </location>
</feature>
<dbReference type="PROSITE" id="PS00211">
    <property type="entry name" value="ABC_TRANSPORTER_1"/>
    <property type="match status" value="1"/>
</dbReference>
<dbReference type="PANTHER" id="PTHR43790:SF4">
    <property type="entry name" value="GUANOSINE IMPORT ATP-BINDING PROTEIN NUPO"/>
    <property type="match status" value="1"/>
</dbReference>
<evidence type="ECO:0000256" key="3">
    <source>
        <dbReference type="ARBA" id="ARBA00022475"/>
    </source>
</evidence>
<comment type="subcellular location">
    <subcellularLocation>
        <location evidence="1">Cell membrane</location>
        <topology evidence="1">Peripheral membrane protein</topology>
    </subcellularLocation>
</comment>
<reference evidence="10" key="1">
    <citation type="submission" date="2020-05" db="EMBL/GenBank/DDBJ databases">
        <authorList>
            <person name="Chiriac C."/>
            <person name="Salcher M."/>
            <person name="Ghai R."/>
            <person name="Kavagutti S V."/>
        </authorList>
    </citation>
    <scope>NUCLEOTIDE SEQUENCE</scope>
</reference>
<dbReference type="SMART" id="SM00382">
    <property type="entry name" value="AAA"/>
    <property type="match status" value="2"/>
</dbReference>
<keyword evidence="6" id="KW-0067">ATP-binding</keyword>
<dbReference type="Pfam" id="PF00005">
    <property type="entry name" value="ABC_tran"/>
    <property type="match status" value="2"/>
</dbReference>
<dbReference type="PANTHER" id="PTHR43790">
    <property type="entry name" value="CARBOHYDRATE TRANSPORT ATP-BINDING PROTEIN MG119-RELATED"/>
    <property type="match status" value="1"/>
</dbReference>
<feature type="domain" description="ABC transporter" evidence="9">
    <location>
        <begin position="3"/>
        <end position="239"/>
    </location>
</feature>
<keyword evidence="2" id="KW-0813">Transport</keyword>
<dbReference type="EMBL" id="CAFBLS010000033">
    <property type="protein sequence ID" value="CAB4865006.1"/>
    <property type="molecule type" value="Genomic_DNA"/>
</dbReference>
<dbReference type="GO" id="GO:0005886">
    <property type="term" value="C:plasma membrane"/>
    <property type="evidence" value="ECO:0007669"/>
    <property type="project" value="UniProtKB-SubCell"/>
</dbReference>
<gene>
    <name evidence="10" type="ORF">UFOPK3402_00408</name>
</gene>
<keyword evidence="5" id="KW-0547">Nucleotide-binding</keyword>
<dbReference type="InterPro" id="IPR003439">
    <property type="entry name" value="ABC_transporter-like_ATP-bd"/>
</dbReference>
<keyword evidence="3" id="KW-1003">Cell membrane</keyword>
<evidence type="ECO:0000256" key="8">
    <source>
        <dbReference type="ARBA" id="ARBA00023136"/>
    </source>
</evidence>
<proteinExistence type="predicted"/>
<keyword evidence="8" id="KW-0472">Membrane</keyword>
<dbReference type="InterPro" id="IPR027417">
    <property type="entry name" value="P-loop_NTPase"/>
</dbReference>
<evidence type="ECO:0000256" key="1">
    <source>
        <dbReference type="ARBA" id="ARBA00004202"/>
    </source>
</evidence>
<dbReference type="CDD" id="cd03216">
    <property type="entry name" value="ABC_Carb_Monos_I"/>
    <property type="match status" value="1"/>
</dbReference>
<dbReference type="CDD" id="cd03215">
    <property type="entry name" value="ABC_Carb_Monos_II"/>
    <property type="match status" value="1"/>
</dbReference>
<keyword evidence="4" id="KW-0677">Repeat</keyword>
<evidence type="ECO:0000256" key="5">
    <source>
        <dbReference type="ARBA" id="ARBA00022741"/>
    </source>
</evidence>
<dbReference type="InterPro" id="IPR050107">
    <property type="entry name" value="ABC_carbohydrate_import_ATPase"/>
</dbReference>
<evidence type="ECO:0000256" key="6">
    <source>
        <dbReference type="ARBA" id="ARBA00022840"/>
    </source>
</evidence>
<dbReference type="PROSITE" id="PS50893">
    <property type="entry name" value="ABC_TRANSPORTER_2"/>
    <property type="match status" value="2"/>
</dbReference>
<keyword evidence="7" id="KW-1278">Translocase</keyword>
<dbReference type="AlphaFoldDB" id="A0A6J7D3Q4"/>
<dbReference type="FunFam" id="3.40.50.300:FF:000127">
    <property type="entry name" value="Ribose import ATP-binding protein RbsA"/>
    <property type="match status" value="1"/>
</dbReference>
<sequence length="501" mass="53952">MELELRGITKQFPGVLANDQVSLTARSGKVLALIGENGAGKSTLMNVLSGLYRADAGEILIDGVTQAFHDPGDAIEAGIGMVHQHFMLVPVFSVYENVVLGVEPTKKGGLLNRRKARTEVKEISERYGLAVDPDAMVEDLPVGIQQRVEIIKVLLRGAKILVFDEPTAVLTPQEVEEFFGIVAELKARGATIIFITHKLKEALAVADDITVLRGGKVVGHADPKTATPEDLASMMVGREIDLTVDREQATPGATVLELNDVTMVDDYGRPLLNKVNLHVSAGEIVGVAGIQGNGQTELVEAITGLLPIASGEISLDGESITNASPRQRHRRGIAHVPEDRNHMGMVGSFTVKENLVLDSYYSAPFSKGGRLQRESIEEASLALVDAYDVRPPLIENTGSALSGGNAQKMIVAREFSRDVPLVICAQPTRGIDVGSIEYIHEQIVRKRNEGKAILIVSTELDEIFALSDRILVMYDGKIVAERLAGETTPTEIGLYMAGKGS</sequence>
<evidence type="ECO:0000256" key="7">
    <source>
        <dbReference type="ARBA" id="ARBA00022967"/>
    </source>
</evidence>
<protein>
    <submittedName>
        <fullName evidence="10">Unannotated protein</fullName>
    </submittedName>
</protein>
<evidence type="ECO:0000256" key="2">
    <source>
        <dbReference type="ARBA" id="ARBA00022448"/>
    </source>
</evidence>
<accession>A0A6J7D3Q4</accession>
<dbReference type="InterPro" id="IPR017871">
    <property type="entry name" value="ABC_transporter-like_CS"/>
</dbReference>
<dbReference type="GO" id="GO:0005524">
    <property type="term" value="F:ATP binding"/>
    <property type="evidence" value="ECO:0007669"/>
    <property type="project" value="UniProtKB-KW"/>
</dbReference>
<dbReference type="GO" id="GO:0016887">
    <property type="term" value="F:ATP hydrolysis activity"/>
    <property type="evidence" value="ECO:0007669"/>
    <property type="project" value="InterPro"/>
</dbReference>
<evidence type="ECO:0000313" key="10">
    <source>
        <dbReference type="EMBL" id="CAB4865006.1"/>
    </source>
</evidence>
<evidence type="ECO:0000256" key="4">
    <source>
        <dbReference type="ARBA" id="ARBA00022737"/>
    </source>
</evidence>
<dbReference type="InterPro" id="IPR003593">
    <property type="entry name" value="AAA+_ATPase"/>
</dbReference>
<dbReference type="SUPFAM" id="SSF52540">
    <property type="entry name" value="P-loop containing nucleoside triphosphate hydrolases"/>
    <property type="match status" value="2"/>
</dbReference>